<dbReference type="RefSeq" id="WP_119374500.1">
    <property type="nucleotide sequence ID" value="NZ_QWFX01000005.1"/>
</dbReference>
<organism evidence="2 3">
    <name type="scientific">Henriciella mobilis</name>
    <dbReference type="NCBI Taxonomy" id="2305467"/>
    <lineage>
        <taxon>Bacteria</taxon>
        <taxon>Pseudomonadati</taxon>
        <taxon>Pseudomonadota</taxon>
        <taxon>Alphaproteobacteria</taxon>
        <taxon>Hyphomonadales</taxon>
        <taxon>Hyphomonadaceae</taxon>
        <taxon>Henriciella</taxon>
    </lineage>
</organism>
<accession>A0A399RQZ7</accession>
<feature type="signal peptide" evidence="1">
    <location>
        <begin position="1"/>
        <end position="24"/>
    </location>
</feature>
<comment type="caution">
    <text evidence="2">The sequence shown here is derived from an EMBL/GenBank/DDBJ whole genome shotgun (WGS) entry which is preliminary data.</text>
</comment>
<gene>
    <name evidence="2" type="ORF">D1223_00730</name>
</gene>
<evidence type="ECO:0000313" key="3">
    <source>
        <dbReference type="Proteomes" id="UP000266385"/>
    </source>
</evidence>
<dbReference type="PROSITE" id="PS51257">
    <property type="entry name" value="PROKAR_LIPOPROTEIN"/>
    <property type="match status" value="1"/>
</dbReference>
<keyword evidence="1" id="KW-0732">Signal</keyword>
<dbReference type="EMBL" id="QWFX01000005">
    <property type="protein sequence ID" value="RIJ32419.1"/>
    <property type="molecule type" value="Genomic_DNA"/>
</dbReference>
<reference evidence="2 3" key="1">
    <citation type="submission" date="2018-08" db="EMBL/GenBank/DDBJ databases">
        <title>Henriciella mobilis sp. nov., isolated from seawater.</title>
        <authorList>
            <person name="Cheng H."/>
            <person name="Wu Y.-H."/>
            <person name="Xu X.-W."/>
            <person name="Guo L.-L."/>
        </authorList>
    </citation>
    <scope>NUCLEOTIDE SEQUENCE [LARGE SCALE GENOMIC DNA]</scope>
    <source>
        <strain evidence="2 3">JN25</strain>
    </source>
</reference>
<evidence type="ECO:0000256" key="1">
    <source>
        <dbReference type="SAM" id="SignalP"/>
    </source>
</evidence>
<name>A0A399RQZ7_9PROT</name>
<sequence>MARLKALPLLVAAPLLLSGCLVRTAVGVAGDVAEGAVNVTGAAVGAVVPDGKKDKKKKDDKDDD</sequence>
<dbReference type="Proteomes" id="UP000266385">
    <property type="component" value="Unassembled WGS sequence"/>
</dbReference>
<evidence type="ECO:0008006" key="4">
    <source>
        <dbReference type="Google" id="ProtNLM"/>
    </source>
</evidence>
<evidence type="ECO:0000313" key="2">
    <source>
        <dbReference type="EMBL" id="RIJ32419.1"/>
    </source>
</evidence>
<protein>
    <recommendedName>
        <fullName evidence="4">Lipoprotein</fullName>
    </recommendedName>
</protein>
<feature type="chain" id="PRO_5017431681" description="Lipoprotein" evidence="1">
    <location>
        <begin position="25"/>
        <end position="64"/>
    </location>
</feature>
<proteinExistence type="predicted"/>
<keyword evidence="3" id="KW-1185">Reference proteome</keyword>
<dbReference type="AlphaFoldDB" id="A0A399RQZ7"/>